<dbReference type="EMBL" id="JAGKHQ010000013">
    <property type="protein sequence ID" value="KAG7501024.1"/>
    <property type="molecule type" value="Genomic_DNA"/>
</dbReference>
<protein>
    <submittedName>
        <fullName evidence="1">Uncharacterized protein</fullName>
    </submittedName>
</protein>
<evidence type="ECO:0000313" key="1">
    <source>
        <dbReference type="EMBL" id="KAG7501024.1"/>
    </source>
</evidence>
<dbReference type="AlphaFoldDB" id="A0AAV6R8P4"/>
<dbReference type="Proteomes" id="UP000693946">
    <property type="component" value="Linkage Group LG20"/>
</dbReference>
<gene>
    <name evidence="1" type="ORF">JOB18_037767</name>
</gene>
<accession>A0AAV6R8P4</accession>
<reference evidence="1 2" key="1">
    <citation type="journal article" date="2021" name="Sci. Rep.">
        <title>Chromosome anchoring in Senegalese sole (Solea senegalensis) reveals sex-associated markers and genome rearrangements in flatfish.</title>
        <authorList>
            <person name="Guerrero-Cozar I."/>
            <person name="Gomez-Garrido J."/>
            <person name="Berbel C."/>
            <person name="Martinez-Blanch J.F."/>
            <person name="Alioto T."/>
            <person name="Claros M.G."/>
            <person name="Gagnaire P.A."/>
            <person name="Manchado M."/>
        </authorList>
    </citation>
    <scope>NUCLEOTIDE SEQUENCE [LARGE SCALE GENOMIC DNA]</scope>
    <source>
        <strain evidence="1">Sse05_10M</strain>
    </source>
</reference>
<evidence type="ECO:0000313" key="2">
    <source>
        <dbReference type="Proteomes" id="UP000693946"/>
    </source>
</evidence>
<keyword evidence="2" id="KW-1185">Reference proteome</keyword>
<comment type="caution">
    <text evidence="1">The sequence shown here is derived from an EMBL/GenBank/DDBJ whole genome shotgun (WGS) entry which is preliminary data.</text>
</comment>
<name>A0AAV6R8P4_SOLSE</name>
<proteinExistence type="predicted"/>
<sequence length="136" mass="15954">MPKSKKEQTLEESDTFLTLERFAVVAFADAVTVNRGAVTKYSFNKYEKKNSNDKRFSESMSFICCTKQSRHFFLSCFFWNHKYFDTFFTMLAFRARLFFACEGRVKDIRGRSDALTCFSSVTAQHYSRFQLAESQD</sequence>
<organism evidence="1 2">
    <name type="scientific">Solea senegalensis</name>
    <name type="common">Senegalese sole</name>
    <dbReference type="NCBI Taxonomy" id="28829"/>
    <lineage>
        <taxon>Eukaryota</taxon>
        <taxon>Metazoa</taxon>
        <taxon>Chordata</taxon>
        <taxon>Craniata</taxon>
        <taxon>Vertebrata</taxon>
        <taxon>Euteleostomi</taxon>
        <taxon>Actinopterygii</taxon>
        <taxon>Neopterygii</taxon>
        <taxon>Teleostei</taxon>
        <taxon>Neoteleostei</taxon>
        <taxon>Acanthomorphata</taxon>
        <taxon>Carangaria</taxon>
        <taxon>Pleuronectiformes</taxon>
        <taxon>Pleuronectoidei</taxon>
        <taxon>Soleidae</taxon>
        <taxon>Solea</taxon>
    </lineage>
</organism>